<proteinExistence type="predicted"/>
<dbReference type="AlphaFoldDB" id="A0A8J3Y2Z9"/>
<protein>
    <recommendedName>
        <fullName evidence="4">DUF3099 domain-containing protein</fullName>
    </recommendedName>
</protein>
<dbReference type="InterPro" id="IPR021449">
    <property type="entry name" value="DUF3099"/>
</dbReference>
<feature type="transmembrane region" description="Helical" evidence="1">
    <location>
        <begin position="7"/>
        <end position="27"/>
    </location>
</feature>
<dbReference type="Proteomes" id="UP000605992">
    <property type="component" value="Unassembled WGS sequence"/>
</dbReference>
<evidence type="ECO:0008006" key="4">
    <source>
        <dbReference type="Google" id="ProtNLM"/>
    </source>
</evidence>
<organism evidence="2 3">
    <name type="scientific">Planotetraspora thailandica</name>
    <dbReference type="NCBI Taxonomy" id="487172"/>
    <lineage>
        <taxon>Bacteria</taxon>
        <taxon>Bacillati</taxon>
        <taxon>Actinomycetota</taxon>
        <taxon>Actinomycetes</taxon>
        <taxon>Streptosporangiales</taxon>
        <taxon>Streptosporangiaceae</taxon>
        <taxon>Planotetraspora</taxon>
    </lineage>
</organism>
<keyword evidence="1" id="KW-1133">Transmembrane helix</keyword>
<feature type="transmembrane region" description="Helical" evidence="1">
    <location>
        <begin position="33"/>
        <end position="52"/>
    </location>
</feature>
<keyword evidence="1" id="KW-0812">Transmembrane</keyword>
<evidence type="ECO:0000313" key="2">
    <source>
        <dbReference type="EMBL" id="GII59801.1"/>
    </source>
</evidence>
<comment type="caution">
    <text evidence="2">The sequence shown here is derived from an EMBL/GenBank/DDBJ whole genome shotgun (WGS) entry which is preliminary data.</text>
</comment>
<keyword evidence="3" id="KW-1185">Reference proteome</keyword>
<sequence length="68" mass="7116">MKGRRRIYFALMGTCLLLFLLSGTVIARFSGPAAVAVAIVALAIPPFAVIVANRSGGPRSGGERDGER</sequence>
<keyword evidence="1" id="KW-0472">Membrane</keyword>
<dbReference type="Pfam" id="PF11298">
    <property type="entry name" value="DUF3099"/>
    <property type="match status" value="1"/>
</dbReference>
<name>A0A8J3Y2Z9_9ACTN</name>
<gene>
    <name evidence="2" type="ORF">Pth03_81900</name>
</gene>
<evidence type="ECO:0000256" key="1">
    <source>
        <dbReference type="SAM" id="Phobius"/>
    </source>
</evidence>
<dbReference type="EMBL" id="BOOR01000099">
    <property type="protein sequence ID" value="GII59801.1"/>
    <property type="molecule type" value="Genomic_DNA"/>
</dbReference>
<accession>A0A8J3Y2Z9</accession>
<evidence type="ECO:0000313" key="3">
    <source>
        <dbReference type="Proteomes" id="UP000605992"/>
    </source>
</evidence>
<reference evidence="2" key="1">
    <citation type="submission" date="2021-01" db="EMBL/GenBank/DDBJ databases">
        <title>Whole genome shotgun sequence of Planotetraspora thailandica NBRC 104271.</title>
        <authorList>
            <person name="Komaki H."/>
            <person name="Tamura T."/>
        </authorList>
    </citation>
    <scope>NUCLEOTIDE SEQUENCE</scope>
    <source>
        <strain evidence="2">NBRC 104271</strain>
    </source>
</reference>